<dbReference type="AlphaFoldDB" id="A0A8X7XCQ7"/>
<dbReference type="PROSITE" id="PS50835">
    <property type="entry name" value="IG_LIKE"/>
    <property type="match status" value="1"/>
</dbReference>
<dbReference type="InterPro" id="IPR036179">
    <property type="entry name" value="Ig-like_dom_sf"/>
</dbReference>
<reference evidence="2 3" key="1">
    <citation type="journal article" date="2021" name="Cell">
        <title>Tracing the genetic footprints of vertebrate landing in non-teleost ray-finned fishes.</title>
        <authorList>
            <person name="Bi X."/>
            <person name="Wang K."/>
            <person name="Yang L."/>
            <person name="Pan H."/>
            <person name="Jiang H."/>
            <person name="Wei Q."/>
            <person name="Fang M."/>
            <person name="Yu H."/>
            <person name="Zhu C."/>
            <person name="Cai Y."/>
            <person name="He Y."/>
            <person name="Gan X."/>
            <person name="Zeng H."/>
            <person name="Yu D."/>
            <person name="Zhu Y."/>
            <person name="Jiang H."/>
            <person name="Qiu Q."/>
            <person name="Yang H."/>
            <person name="Zhang Y.E."/>
            <person name="Wang W."/>
            <person name="Zhu M."/>
            <person name="He S."/>
            <person name="Zhang G."/>
        </authorList>
    </citation>
    <scope>NUCLEOTIDE SEQUENCE [LARGE SCALE GENOMIC DNA]</scope>
    <source>
        <strain evidence="2">Bchr_013</strain>
    </source>
</reference>
<dbReference type="Pfam" id="PF07686">
    <property type="entry name" value="V-set"/>
    <property type="match status" value="1"/>
</dbReference>
<dbReference type="Proteomes" id="UP000886611">
    <property type="component" value="Unassembled WGS sequence"/>
</dbReference>
<dbReference type="InterPro" id="IPR007110">
    <property type="entry name" value="Ig-like_dom"/>
</dbReference>
<feature type="domain" description="Ig-like" evidence="1">
    <location>
        <begin position="52"/>
        <end position="123"/>
    </location>
</feature>
<dbReference type="InterPro" id="IPR013106">
    <property type="entry name" value="Ig_V-set"/>
</dbReference>
<protein>
    <submittedName>
        <fullName evidence="2">KV6AB protein</fullName>
    </submittedName>
</protein>
<dbReference type="InterPro" id="IPR003599">
    <property type="entry name" value="Ig_sub"/>
</dbReference>
<evidence type="ECO:0000259" key="1">
    <source>
        <dbReference type="PROSITE" id="PS50835"/>
    </source>
</evidence>
<dbReference type="SUPFAM" id="SSF48726">
    <property type="entry name" value="Immunoglobulin"/>
    <property type="match status" value="1"/>
</dbReference>
<dbReference type="SMART" id="SM00409">
    <property type="entry name" value="IG"/>
    <property type="match status" value="1"/>
</dbReference>
<accession>A0A8X7XCQ7</accession>
<evidence type="ECO:0000313" key="2">
    <source>
        <dbReference type="EMBL" id="KAG2466293.1"/>
    </source>
</evidence>
<keyword evidence="3" id="KW-1185">Reference proteome</keyword>
<feature type="non-terminal residue" evidence="2">
    <location>
        <position position="132"/>
    </location>
</feature>
<dbReference type="FunFam" id="2.60.40.10:FF:001230">
    <property type="entry name" value="Immunoglobulin kappa variable 8-16"/>
    <property type="match status" value="1"/>
</dbReference>
<dbReference type="PANTHER" id="PTHR23267">
    <property type="entry name" value="IMMUNOGLOBULIN LIGHT CHAIN"/>
    <property type="match status" value="1"/>
</dbReference>
<dbReference type="SMART" id="SM00406">
    <property type="entry name" value="IGv"/>
    <property type="match status" value="1"/>
</dbReference>
<dbReference type="Gene3D" id="2.60.40.10">
    <property type="entry name" value="Immunoglobulins"/>
    <property type="match status" value="1"/>
</dbReference>
<name>A0A8X7XCQ7_POLSE</name>
<proteinExistence type="predicted"/>
<organism evidence="2 3">
    <name type="scientific">Polypterus senegalus</name>
    <name type="common">Senegal bichir</name>
    <dbReference type="NCBI Taxonomy" id="55291"/>
    <lineage>
        <taxon>Eukaryota</taxon>
        <taxon>Metazoa</taxon>
        <taxon>Chordata</taxon>
        <taxon>Craniata</taxon>
        <taxon>Vertebrata</taxon>
        <taxon>Euteleostomi</taxon>
        <taxon>Actinopterygii</taxon>
        <taxon>Polypteriformes</taxon>
        <taxon>Polypteridae</taxon>
        <taxon>Polypterus</taxon>
    </lineage>
</organism>
<feature type="non-terminal residue" evidence="2">
    <location>
        <position position="1"/>
    </location>
</feature>
<dbReference type="InterPro" id="IPR013783">
    <property type="entry name" value="Ig-like_fold"/>
</dbReference>
<dbReference type="InterPro" id="IPR050150">
    <property type="entry name" value="IgV_Light_Chain"/>
</dbReference>
<gene>
    <name evidence="2" type="primary">Kv6ab</name>
    <name evidence="2" type="ORF">GTO96_0017030</name>
</gene>
<comment type="caution">
    <text evidence="2">The sequence shown here is derived from an EMBL/GenBank/DDBJ whole genome shotgun (WGS) entry which is preliminary data.</text>
</comment>
<evidence type="ECO:0000313" key="3">
    <source>
        <dbReference type="Proteomes" id="UP000886611"/>
    </source>
</evidence>
<sequence>MDAPHIIITVDEEIVPVGVWKSCVIEFCVKKNNSSGQNILTQTPEVQTVLLGQSVSIKCKAQSSISYIHWYLQRPGEKPKLLIYETSNLASGIPARFTGSGSGTDYTLTISDIQTEDAGVYYCHQPWVPDTR</sequence>
<dbReference type="EMBL" id="JAATIS010001721">
    <property type="protein sequence ID" value="KAG2466293.1"/>
    <property type="molecule type" value="Genomic_DNA"/>
</dbReference>